<keyword evidence="5 7" id="KW-1133">Transmembrane helix</keyword>
<dbReference type="InterPro" id="IPR002528">
    <property type="entry name" value="MATE_fam"/>
</dbReference>
<evidence type="ECO:0000256" key="2">
    <source>
        <dbReference type="ARBA" id="ARBA00022448"/>
    </source>
</evidence>
<feature type="transmembrane region" description="Helical" evidence="7">
    <location>
        <begin position="219"/>
        <end position="244"/>
    </location>
</feature>
<keyword evidence="6 7" id="KW-0472">Membrane</keyword>
<name>M2U5D8_9SPHN</name>
<feature type="transmembrane region" description="Helical" evidence="7">
    <location>
        <begin position="32"/>
        <end position="55"/>
    </location>
</feature>
<evidence type="ECO:0000313" key="9">
    <source>
        <dbReference type="Proteomes" id="UP000011717"/>
    </source>
</evidence>
<keyword evidence="4 7" id="KW-0812">Transmembrane</keyword>
<feature type="transmembrane region" description="Helical" evidence="7">
    <location>
        <begin position="114"/>
        <end position="134"/>
    </location>
</feature>
<keyword evidence="3" id="KW-1003">Cell membrane</keyword>
<comment type="caution">
    <text evidence="8">The sequence shown here is derived from an EMBL/GenBank/DDBJ whole genome shotgun (WGS) entry which is preliminary data.</text>
</comment>
<organism evidence="8 9">
    <name type="scientific">Pacificimonas flava</name>
    <dbReference type="NCBI Taxonomy" id="1234595"/>
    <lineage>
        <taxon>Bacteria</taxon>
        <taxon>Pseudomonadati</taxon>
        <taxon>Pseudomonadota</taxon>
        <taxon>Alphaproteobacteria</taxon>
        <taxon>Sphingomonadales</taxon>
        <taxon>Sphingosinicellaceae</taxon>
        <taxon>Pacificimonas</taxon>
    </lineage>
</organism>
<dbReference type="Proteomes" id="UP000011717">
    <property type="component" value="Unassembled WGS sequence"/>
</dbReference>
<evidence type="ECO:0000256" key="7">
    <source>
        <dbReference type="SAM" id="Phobius"/>
    </source>
</evidence>
<evidence type="ECO:0000313" key="8">
    <source>
        <dbReference type="EMBL" id="EMD83213.1"/>
    </source>
</evidence>
<dbReference type="PIRSF" id="PIRSF006603">
    <property type="entry name" value="DinF"/>
    <property type="match status" value="1"/>
</dbReference>
<feature type="transmembrane region" description="Helical" evidence="7">
    <location>
        <begin position="76"/>
        <end position="94"/>
    </location>
</feature>
<feature type="transmembrane region" description="Helical" evidence="7">
    <location>
        <begin position="296"/>
        <end position="317"/>
    </location>
</feature>
<keyword evidence="9" id="KW-1185">Reference proteome</keyword>
<dbReference type="PANTHER" id="PTHR43549:SF3">
    <property type="entry name" value="MULTIDRUG RESISTANCE PROTEIN YPNP-RELATED"/>
    <property type="match status" value="1"/>
</dbReference>
<feature type="transmembrane region" description="Helical" evidence="7">
    <location>
        <begin position="264"/>
        <end position="284"/>
    </location>
</feature>
<accession>M2U5D8</accession>
<proteinExistence type="predicted"/>
<dbReference type="InterPro" id="IPR048279">
    <property type="entry name" value="MdtK-like"/>
</dbReference>
<dbReference type="GO" id="GO:0015297">
    <property type="term" value="F:antiporter activity"/>
    <property type="evidence" value="ECO:0007669"/>
    <property type="project" value="InterPro"/>
</dbReference>
<comment type="subcellular location">
    <subcellularLocation>
        <location evidence="1">Cell inner membrane</location>
        <topology evidence="1">Multi-pass membrane protein</topology>
    </subcellularLocation>
</comment>
<gene>
    <name evidence="8" type="ORF">C725_1114</name>
</gene>
<evidence type="ECO:0000256" key="4">
    <source>
        <dbReference type="ARBA" id="ARBA00022692"/>
    </source>
</evidence>
<evidence type="ECO:0000256" key="5">
    <source>
        <dbReference type="ARBA" id="ARBA00022989"/>
    </source>
</evidence>
<dbReference type="InterPro" id="IPR052031">
    <property type="entry name" value="Membrane_Transporter-Flippase"/>
</dbReference>
<feature type="transmembrane region" description="Helical" evidence="7">
    <location>
        <begin position="146"/>
        <end position="171"/>
    </location>
</feature>
<feature type="transmembrane region" description="Helical" evidence="7">
    <location>
        <begin position="177"/>
        <end position="198"/>
    </location>
</feature>
<dbReference type="AlphaFoldDB" id="M2U5D8"/>
<dbReference type="GO" id="GO:0005886">
    <property type="term" value="C:plasma membrane"/>
    <property type="evidence" value="ECO:0007669"/>
    <property type="project" value="UniProtKB-SubCell"/>
</dbReference>
<evidence type="ECO:0000256" key="3">
    <source>
        <dbReference type="ARBA" id="ARBA00022475"/>
    </source>
</evidence>
<dbReference type="EMBL" id="AMRV01000003">
    <property type="protein sequence ID" value="EMD83213.1"/>
    <property type="molecule type" value="Genomic_DNA"/>
</dbReference>
<evidence type="ECO:0000256" key="1">
    <source>
        <dbReference type="ARBA" id="ARBA00004429"/>
    </source>
</evidence>
<feature type="transmembrane region" description="Helical" evidence="7">
    <location>
        <begin position="394"/>
        <end position="414"/>
    </location>
</feature>
<dbReference type="NCBIfam" id="TIGR00797">
    <property type="entry name" value="matE"/>
    <property type="match status" value="1"/>
</dbReference>
<feature type="transmembrane region" description="Helical" evidence="7">
    <location>
        <begin position="337"/>
        <end position="355"/>
    </location>
</feature>
<dbReference type="GO" id="GO:0042910">
    <property type="term" value="F:xenobiotic transmembrane transporter activity"/>
    <property type="evidence" value="ECO:0007669"/>
    <property type="project" value="InterPro"/>
</dbReference>
<sequence>MIFGIAAIMSVGIVDAYFVGELGPEPLAAISYAFPVGIALTSLGVGVMVGINSVVSRALGSGDRDLAQRRAAEGMVTAAAAGLLLTLLLITLQHPLFTLLGARGETLRLTDAYMLPYLAGFPFLLLSMGGNGVLRAQGAAKRSSTILLSMAAANWVLDPLLIDGIGVLPGYGIAGAAYASAASFLLAGLMSAALAALSELGIHLSLLSGPGLVKGARQIAAVGAPAALSNAINPIGLTVLTGLLSRFGNEAVAAFGVAGRLQSFAVVPLLAMSSSIGAIVGQNWGAGKPERSRRALVEAATFSLLYGLGVAVVLVSFREQAAGIFTDDPVVMDAIGLYLQVAAWGFWAYGVVIVVNGALNAIGRANIALALSALRVLAVMVPVAWLGGHVLGPGGIYAGELCANIIGAGLAYAIGRRILTTGDGPEPLGRASAHS</sequence>
<evidence type="ECO:0000256" key="6">
    <source>
        <dbReference type="ARBA" id="ARBA00023136"/>
    </source>
</evidence>
<protein>
    <submittedName>
        <fullName evidence="8">Multi antimicrobial extrusion protein</fullName>
    </submittedName>
</protein>
<dbReference type="Pfam" id="PF01554">
    <property type="entry name" value="MatE"/>
    <property type="match status" value="2"/>
</dbReference>
<feature type="transmembrane region" description="Helical" evidence="7">
    <location>
        <begin position="367"/>
        <end position="388"/>
    </location>
</feature>
<keyword evidence="2" id="KW-0813">Transport</keyword>
<dbReference type="PANTHER" id="PTHR43549">
    <property type="entry name" value="MULTIDRUG RESISTANCE PROTEIN YPNP-RELATED"/>
    <property type="match status" value="1"/>
</dbReference>
<reference evidence="8 9" key="1">
    <citation type="journal article" date="2013" name="Genome Announc.">
        <title>Draft Genome Sequence of Strain JLT2015T, Belonging to the Family Sphingomonadaceae of the Alphaproteobacteria.</title>
        <authorList>
            <person name="Tang K."/>
            <person name="Liu K."/>
            <person name="Li S."/>
            <person name="Jiao N."/>
        </authorList>
    </citation>
    <scope>NUCLEOTIDE SEQUENCE [LARGE SCALE GENOMIC DNA]</scope>
    <source>
        <strain evidence="8 9">JLT2015</strain>
    </source>
</reference>